<dbReference type="Gene3D" id="3.90.226.10">
    <property type="entry name" value="2-enoyl-CoA Hydratase, Chain A, domain 1"/>
    <property type="match status" value="1"/>
</dbReference>
<organism evidence="2 3">
    <name type="scientific">Dietzia cinnamea</name>
    <dbReference type="NCBI Taxonomy" id="321318"/>
    <lineage>
        <taxon>Bacteria</taxon>
        <taxon>Bacillati</taxon>
        <taxon>Actinomycetota</taxon>
        <taxon>Actinomycetes</taxon>
        <taxon>Mycobacteriales</taxon>
        <taxon>Dietziaceae</taxon>
        <taxon>Dietzia</taxon>
    </lineage>
</organism>
<dbReference type="InterPro" id="IPR001753">
    <property type="entry name" value="Enoyl-CoA_hydra/iso"/>
</dbReference>
<gene>
    <name evidence="2" type="ORF">EDD19_104141</name>
</gene>
<dbReference type="Gene3D" id="1.10.12.10">
    <property type="entry name" value="Lyase 2-enoyl-coa Hydratase, Chain A, domain 2"/>
    <property type="match status" value="1"/>
</dbReference>
<dbReference type="GO" id="GO:0003824">
    <property type="term" value="F:catalytic activity"/>
    <property type="evidence" value="ECO:0007669"/>
    <property type="project" value="UniProtKB-ARBA"/>
</dbReference>
<dbReference type="Proteomes" id="UP000295805">
    <property type="component" value="Unassembled WGS sequence"/>
</dbReference>
<dbReference type="Pfam" id="PF00378">
    <property type="entry name" value="ECH_1"/>
    <property type="match status" value="1"/>
</dbReference>
<evidence type="ECO:0000313" key="3">
    <source>
        <dbReference type="Proteomes" id="UP000295805"/>
    </source>
</evidence>
<evidence type="ECO:0000256" key="1">
    <source>
        <dbReference type="ARBA" id="ARBA00005254"/>
    </source>
</evidence>
<dbReference type="NCBIfam" id="NF005879">
    <property type="entry name" value="PRK07827.1"/>
    <property type="match status" value="1"/>
</dbReference>
<accession>A0A4R3ZX95</accession>
<dbReference type="CDD" id="cd06558">
    <property type="entry name" value="crotonase-like"/>
    <property type="match status" value="1"/>
</dbReference>
<dbReference type="PANTHER" id="PTHR42964">
    <property type="entry name" value="ENOYL-COA HYDRATASE"/>
    <property type="match status" value="1"/>
</dbReference>
<comment type="caution">
    <text evidence="2">The sequence shown here is derived from an EMBL/GenBank/DDBJ whole genome shotgun (WGS) entry which is preliminary data.</text>
</comment>
<dbReference type="PANTHER" id="PTHR42964:SF1">
    <property type="entry name" value="POLYKETIDE BIOSYNTHESIS ENOYL-COA HYDRATASE PKSH-RELATED"/>
    <property type="match status" value="1"/>
</dbReference>
<name>A0A4R3ZX95_9ACTN</name>
<reference evidence="2 3" key="1">
    <citation type="submission" date="2019-03" db="EMBL/GenBank/DDBJ databases">
        <title>Root nodule microbial communities of legume samples collected from USA, Mexico and Botswana.</title>
        <authorList>
            <person name="Hirsch A."/>
        </authorList>
    </citation>
    <scope>NUCLEOTIDE SEQUENCE [LARGE SCALE GENOMIC DNA]</scope>
    <source>
        <strain evidence="2 3">55</strain>
    </source>
</reference>
<dbReference type="SUPFAM" id="SSF52096">
    <property type="entry name" value="ClpP/crotonase"/>
    <property type="match status" value="1"/>
</dbReference>
<protein>
    <submittedName>
        <fullName evidence="2">Enoyl-CoA hydratase</fullName>
    </submittedName>
</protein>
<comment type="similarity">
    <text evidence="1">Belongs to the enoyl-CoA hydratase/isomerase family.</text>
</comment>
<proteinExistence type="inferred from homology"/>
<dbReference type="EMBL" id="SMCX01000004">
    <property type="protein sequence ID" value="TCW25422.1"/>
    <property type="molecule type" value="Genomic_DNA"/>
</dbReference>
<dbReference type="AlphaFoldDB" id="A0A4R3ZX95"/>
<dbReference type="InterPro" id="IPR051683">
    <property type="entry name" value="Enoyl-CoA_Hydratase/Isomerase"/>
</dbReference>
<dbReference type="InterPro" id="IPR029045">
    <property type="entry name" value="ClpP/crotonase-like_dom_sf"/>
</dbReference>
<sequence>MSDQAMSDRTMSDQAGAGRSLVRYEVSGGAARLTLDSQHNRNAISTALVEQLHAALDRAAGEDAARVVVLGHAGGTFCAGADLSEASAAGSESTPEEQAAERTRIFLNLLRAIVSHPKPVIAAVDGHVRAGGMGLVAACDFALAGPASTFALTEVRLGLAAAMISVPLAARVNSRDLTRALLTGEKFDAAHARAIGLLSEAVEDLDPAVDELVAAFRPCSPQGLEENKALLSAPLLAELDARGEDLAGITARLFGTSEVAEGMTAFLERRQPSWAAESE</sequence>
<dbReference type="InterPro" id="IPR014748">
    <property type="entry name" value="Enoyl-CoA_hydra_C"/>
</dbReference>
<evidence type="ECO:0000313" key="2">
    <source>
        <dbReference type="EMBL" id="TCW25422.1"/>
    </source>
</evidence>